<feature type="chain" id="PRO_5010347380" evidence="9">
    <location>
        <begin position="23"/>
        <end position="489"/>
    </location>
</feature>
<dbReference type="Pfam" id="PF04616">
    <property type="entry name" value="Glyco_hydro_43"/>
    <property type="match status" value="1"/>
</dbReference>
<dbReference type="InterPro" id="IPR052176">
    <property type="entry name" value="Glycosyl_Hydrlase_43_Enz"/>
</dbReference>
<keyword evidence="2" id="KW-0624">Polysaccharide degradation</keyword>
<dbReference type="PANTHER" id="PTHR43772">
    <property type="entry name" value="ENDO-1,4-BETA-XYLANASE"/>
    <property type="match status" value="1"/>
</dbReference>
<dbReference type="InterPro" id="IPR055826">
    <property type="entry name" value="DUF7402"/>
</dbReference>
<dbReference type="GO" id="GO:0004553">
    <property type="term" value="F:hydrolase activity, hydrolyzing O-glycosyl compounds"/>
    <property type="evidence" value="ECO:0007669"/>
    <property type="project" value="InterPro"/>
</dbReference>
<dbReference type="EMBL" id="FOGJ01000009">
    <property type="protein sequence ID" value="SER66715.1"/>
    <property type="molecule type" value="Genomic_DNA"/>
</dbReference>
<dbReference type="SUPFAM" id="SSF75005">
    <property type="entry name" value="Arabinanase/levansucrase/invertase"/>
    <property type="match status" value="1"/>
</dbReference>
<evidence type="ECO:0000256" key="6">
    <source>
        <dbReference type="PIRSR" id="PIRSR606710-1"/>
    </source>
</evidence>
<evidence type="ECO:0000256" key="2">
    <source>
        <dbReference type="ARBA" id="ARBA00022651"/>
    </source>
</evidence>
<dbReference type="RefSeq" id="WP_074755572.1">
    <property type="nucleotide sequence ID" value="NZ_FOGJ01000009.1"/>
</dbReference>
<proteinExistence type="inferred from homology"/>
<name>A0A1H9R2I3_BUTFI</name>
<keyword evidence="5 8" id="KW-0326">Glycosidase</keyword>
<feature type="active site" description="Proton donor" evidence="6">
    <location>
        <position position="228"/>
    </location>
</feature>
<evidence type="ECO:0000256" key="3">
    <source>
        <dbReference type="ARBA" id="ARBA00022801"/>
    </source>
</evidence>
<dbReference type="SUPFAM" id="SSF49785">
    <property type="entry name" value="Galactose-binding domain-like"/>
    <property type="match status" value="1"/>
</dbReference>
<feature type="signal peptide" evidence="9">
    <location>
        <begin position="1"/>
        <end position="22"/>
    </location>
</feature>
<evidence type="ECO:0000256" key="1">
    <source>
        <dbReference type="ARBA" id="ARBA00009865"/>
    </source>
</evidence>
<evidence type="ECO:0000256" key="4">
    <source>
        <dbReference type="ARBA" id="ARBA00023277"/>
    </source>
</evidence>
<gene>
    <name evidence="11" type="ORF">SAMN04487884_10915</name>
</gene>
<keyword evidence="4" id="KW-0119">Carbohydrate metabolism</keyword>
<dbReference type="InterPro" id="IPR006710">
    <property type="entry name" value="Glyco_hydro_43"/>
</dbReference>
<protein>
    <submittedName>
        <fullName evidence="11">F5/8 type C domain-containing protein</fullName>
    </submittedName>
</protein>
<keyword evidence="9" id="KW-0732">Signal</keyword>
<evidence type="ECO:0000313" key="12">
    <source>
        <dbReference type="Proteomes" id="UP000182584"/>
    </source>
</evidence>
<feature type="domain" description="DUF7402" evidence="10">
    <location>
        <begin position="357"/>
        <end position="481"/>
    </location>
</feature>
<feature type="active site" description="Proton acceptor" evidence="6">
    <location>
        <position position="49"/>
    </location>
</feature>
<accession>A0A1H9R2I3</accession>
<dbReference type="CDD" id="cd08991">
    <property type="entry name" value="GH43_HoAraf43-like"/>
    <property type="match status" value="1"/>
</dbReference>
<dbReference type="OrthoDB" id="9801455at2"/>
<dbReference type="PANTHER" id="PTHR43772:SF2">
    <property type="entry name" value="PUTATIVE (AFU_ORTHOLOGUE AFUA_2G04480)-RELATED"/>
    <property type="match status" value="1"/>
</dbReference>
<evidence type="ECO:0000256" key="8">
    <source>
        <dbReference type="RuleBase" id="RU361187"/>
    </source>
</evidence>
<evidence type="ECO:0000256" key="9">
    <source>
        <dbReference type="SAM" id="SignalP"/>
    </source>
</evidence>
<organism evidence="11 12">
    <name type="scientific">Butyrivibrio fibrisolvens</name>
    <dbReference type="NCBI Taxonomy" id="831"/>
    <lineage>
        <taxon>Bacteria</taxon>
        <taxon>Bacillati</taxon>
        <taxon>Bacillota</taxon>
        <taxon>Clostridia</taxon>
        <taxon>Lachnospirales</taxon>
        <taxon>Lachnospiraceae</taxon>
        <taxon>Butyrivibrio</taxon>
    </lineage>
</organism>
<keyword evidence="3 8" id="KW-0378">Hydrolase</keyword>
<evidence type="ECO:0000313" key="11">
    <source>
        <dbReference type="EMBL" id="SER66715.1"/>
    </source>
</evidence>
<keyword evidence="2" id="KW-0858">Xylan degradation</keyword>
<dbReference type="Gene3D" id="2.115.10.20">
    <property type="entry name" value="Glycosyl hydrolase domain, family 43"/>
    <property type="match status" value="1"/>
</dbReference>
<dbReference type="GO" id="GO:0045493">
    <property type="term" value="P:xylan catabolic process"/>
    <property type="evidence" value="ECO:0007669"/>
    <property type="project" value="UniProtKB-KW"/>
</dbReference>
<dbReference type="InterPro" id="IPR023296">
    <property type="entry name" value="Glyco_hydro_beta-prop_sf"/>
</dbReference>
<comment type="similarity">
    <text evidence="1 8">Belongs to the glycosyl hydrolase 43 family.</text>
</comment>
<dbReference type="PROSITE" id="PS51257">
    <property type="entry name" value="PROKAR_LIPOPROTEIN"/>
    <property type="match status" value="1"/>
</dbReference>
<feature type="site" description="Important for catalytic activity, responsible for pKa modulation of the active site Glu and correct orientation of both the proton donor and substrate" evidence="7">
    <location>
        <position position="158"/>
    </location>
</feature>
<dbReference type="InterPro" id="IPR008979">
    <property type="entry name" value="Galactose-bd-like_sf"/>
</dbReference>
<dbReference type="AlphaFoldDB" id="A0A1H9R2I3"/>
<sequence>MKKEKMIAAMAACTLMVSGCSAREITLKDASNIKSLGYINKEKISNIGDPYLVTENGKYYVTATCDGKGYDIYSSTDLVDWTKEGRIFTSSANEGWVRSSLWQPQIVIGSDGNYYLYYCGNNDNNSLRIGVAVSDTITGPYKDALDTPLLPYNVATIDPNLFTDDDGRMYLYFSRDCSENIVDGHHTSQLYCIEMESYTKIKEDMDPVLLVTPEQDWELASGDYLWNEGPDMLKHDGKYYLFYSGGCYANSTYAIGYAVSDSPMGPFVKYENNPVIASTDSVSGPGNNSFFTTLDGEELYTCYHTHTIKSIGGGNRKVTIDRCGFRQDGSFYVNGPTTTNQTPYSGHTGLVKVVPTAVTANGTIDGRSPSALIDGETLNSKNEDLYEWRASDQGNEKAYAEFDFGDAKSIDCIYIYGSSDADYEVESINIVFDDGTIQKVNVPSGAQEPVVLYFDKVKTSKVRIEVEDPGQSTGFGLSEVVFYDNTVGE</sequence>
<evidence type="ECO:0000256" key="7">
    <source>
        <dbReference type="PIRSR" id="PIRSR606710-2"/>
    </source>
</evidence>
<reference evidence="11 12" key="1">
    <citation type="submission" date="2016-10" db="EMBL/GenBank/DDBJ databases">
        <authorList>
            <person name="de Groot N.N."/>
        </authorList>
    </citation>
    <scope>NUCLEOTIDE SEQUENCE [LARGE SCALE GENOMIC DNA]</scope>
    <source>
        <strain evidence="11 12">AR40</strain>
    </source>
</reference>
<dbReference type="Pfam" id="PF24135">
    <property type="entry name" value="DUF7402"/>
    <property type="match status" value="1"/>
</dbReference>
<evidence type="ECO:0000259" key="10">
    <source>
        <dbReference type="Pfam" id="PF24135"/>
    </source>
</evidence>
<evidence type="ECO:0000256" key="5">
    <source>
        <dbReference type="ARBA" id="ARBA00023295"/>
    </source>
</evidence>
<dbReference type="Gene3D" id="2.60.120.260">
    <property type="entry name" value="Galactose-binding domain-like"/>
    <property type="match status" value="1"/>
</dbReference>
<dbReference type="Proteomes" id="UP000182584">
    <property type="component" value="Unassembled WGS sequence"/>
</dbReference>